<accession>A0A5J9V2U5</accession>
<gene>
    <name evidence="4" type="ORF">EJB05_21816</name>
</gene>
<dbReference type="PANTHER" id="PTHR43727:SF2">
    <property type="entry name" value="GROUP IV DECARBOXYLASE"/>
    <property type="match status" value="1"/>
</dbReference>
<sequence length="112" mass="12490">MLFSCFQHIELVSPPSPDAEVATFDIVGPVCESADFLGKDRELPTPDEGAGLVVHDAGAYCMSMASTYNMKLRPPEYWVEEDGSIVKIRHEEKLEDYMKVSMVSLLRHLSAL</sequence>
<dbReference type="Proteomes" id="UP000324897">
    <property type="component" value="Chromosome 1"/>
</dbReference>
<dbReference type="Pfam" id="PF00278">
    <property type="entry name" value="Orn_DAP_Arg_deC"/>
    <property type="match status" value="1"/>
</dbReference>
<feature type="domain" description="Orn/DAP/Arg decarboxylase 2 C-terminal" evidence="3">
    <location>
        <begin position="5"/>
        <end position="58"/>
    </location>
</feature>
<dbReference type="OrthoDB" id="5034579at2759"/>
<dbReference type="Gene3D" id="2.40.37.10">
    <property type="entry name" value="Lyase, Ornithine Decarboxylase, Chain A, domain 1"/>
    <property type="match status" value="1"/>
</dbReference>
<dbReference type="EMBL" id="RWGY01000011">
    <property type="protein sequence ID" value="TVU30206.1"/>
    <property type="molecule type" value="Genomic_DNA"/>
</dbReference>
<dbReference type="AlphaFoldDB" id="A0A5J9V2U5"/>
<evidence type="ECO:0000313" key="4">
    <source>
        <dbReference type="EMBL" id="TVU30206.1"/>
    </source>
</evidence>
<dbReference type="GO" id="GO:0009089">
    <property type="term" value="P:lysine biosynthetic process via diaminopimelate"/>
    <property type="evidence" value="ECO:0007669"/>
    <property type="project" value="TreeGrafter"/>
</dbReference>
<evidence type="ECO:0000256" key="2">
    <source>
        <dbReference type="ARBA" id="ARBA00022898"/>
    </source>
</evidence>
<protein>
    <recommendedName>
        <fullName evidence="3">Orn/DAP/Arg decarboxylase 2 C-terminal domain-containing protein</fullName>
    </recommendedName>
</protein>
<proteinExistence type="predicted"/>
<feature type="non-terminal residue" evidence="4">
    <location>
        <position position="1"/>
    </location>
</feature>
<organism evidence="4 5">
    <name type="scientific">Eragrostis curvula</name>
    <name type="common">weeping love grass</name>
    <dbReference type="NCBI Taxonomy" id="38414"/>
    <lineage>
        <taxon>Eukaryota</taxon>
        <taxon>Viridiplantae</taxon>
        <taxon>Streptophyta</taxon>
        <taxon>Embryophyta</taxon>
        <taxon>Tracheophyta</taxon>
        <taxon>Spermatophyta</taxon>
        <taxon>Magnoliopsida</taxon>
        <taxon>Liliopsida</taxon>
        <taxon>Poales</taxon>
        <taxon>Poaceae</taxon>
        <taxon>PACMAD clade</taxon>
        <taxon>Chloridoideae</taxon>
        <taxon>Eragrostideae</taxon>
        <taxon>Eragrostidinae</taxon>
        <taxon>Eragrostis</taxon>
    </lineage>
</organism>
<keyword evidence="2" id="KW-0663">Pyridoxal phosphate</keyword>
<dbReference type="GO" id="GO:0008836">
    <property type="term" value="F:diaminopimelate decarboxylase activity"/>
    <property type="evidence" value="ECO:0007669"/>
    <property type="project" value="TreeGrafter"/>
</dbReference>
<dbReference type="InterPro" id="IPR009006">
    <property type="entry name" value="Ala_racemase/Decarboxylase_C"/>
</dbReference>
<dbReference type="SUPFAM" id="SSF50621">
    <property type="entry name" value="Alanine racemase C-terminal domain-like"/>
    <property type="match status" value="1"/>
</dbReference>
<dbReference type="Gramene" id="TVU30206">
    <property type="protein sequence ID" value="TVU30206"/>
    <property type="gene ID" value="EJB05_21816"/>
</dbReference>
<reference evidence="4 5" key="1">
    <citation type="journal article" date="2019" name="Sci. Rep.">
        <title>A high-quality genome of Eragrostis curvula grass provides insights into Poaceae evolution and supports new strategies to enhance forage quality.</title>
        <authorList>
            <person name="Carballo J."/>
            <person name="Santos B.A.C.M."/>
            <person name="Zappacosta D."/>
            <person name="Garbus I."/>
            <person name="Selva J.P."/>
            <person name="Gallo C.A."/>
            <person name="Diaz A."/>
            <person name="Albertini E."/>
            <person name="Caccamo M."/>
            <person name="Echenique V."/>
        </authorList>
    </citation>
    <scope>NUCLEOTIDE SEQUENCE [LARGE SCALE GENOMIC DNA]</scope>
    <source>
        <strain evidence="5">cv. Victoria</strain>
        <tissue evidence="4">Leaf</tissue>
    </source>
</reference>
<keyword evidence="5" id="KW-1185">Reference proteome</keyword>
<evidence type="ECO:0000313" key="5">
    <source>
        <dbReference type="Proteomes" id="UP000324897"/>
    </source>
</evidence>
<dbReference type="InterPro" id="IPR022643">
    <property type="entry name" value="De-COase2_C"/>
</dbReference>
<dbReference type="GO" id="GO:0009507">
    <property type="term" value="C:chloroplast"/>
    <property type="evidence" value="ECO:0007669"/>
    <property type="project" value="TreeGrafter"/>
</dbReference>
<dbReference type="PANTHER" id="PTHR43727">
    <property type="entry name" value="DIAMINOPIMELATE DECARBOXYLASE"/>
    <property type="match status" value="1"/>
</dbReference>
<comment type="caution">
    <text evidence="4">The sequence shown here is derived from an EMBL/GenBank/DDBJ whole genome shotgun (WGS) entry which is preliminary data.</text>
</comment>
<evidence type="ECO:0000256" key="1">
    <source>
        <dbReference type="ARBA" id="ARBA00001933"/>
    </source>
</evidence>
<comment type="cofactor">
    <cofactor evidence="1">
        <name>pyridoxal 5'-phosphate</name>
        <dbReference type="ChEBI" id="CHEBI:597326"/>
    </cofactor>
</comment>
<name>A0A5J9V2U5_9POAL</name>
<evidence type="ECO:0000259" key="3">
    <source>
        <dbReference type="Pfam" id="PF00278"/>
    </source>
</evidence>